<dbReference type="AlphaFoldDB" id="A0A1G6H136"/>
<keyword evidence="2" id="KW-1185">Reference proteome</keyword>
<proteinExistence type="predicted"/>
<accession>A0A1G6H136</accession>
<organism evidence="1 2">
    <name type="scientific">Shouchella lonarensis</name>
    <dbReference type="NCBI Taxonomy" id="1464122"/>
    <lineage>
        <taxon>Bacteria</taxon>
        <taxon>Bacillati</taxon>
        <taxon>Bacillota</taxon>
        <taxon>Bacilli</taxon>
        <taxon>Bacillales</taxon>
        <taxon>Bacillaceae</taxon>
        <taxon>Shouchella</taxon>
    </lineage>
</organism>
<evidence type="ECO:0000313" key="2">
    <source>
        <dbReference type="Proteomes" id="UP000242662"/>
    </source>
</evidence>
<dbReference type="STRING" id="1464122.SAMN05421737_102209"/>
<reference evidence="2" key="1">
    <citation type="submission" date="2016-09" db="EMBL/GenBank/DDBJ databases">
        <authorList>
            <person name="Varghese N."/>
            <person name="Submissions S."/>
        </authorList>
    </citation>
    <scope>NUCLEOTIDE SEQUENCE [LARGE SCALE GENOMIC DNA]</scope>
    <source>
        <strain evidence="2">25nlg</strain>
    </source>
</reference>
<name>A0A1G6H136_9BACI</name>
<dbReference type="InterPro" id="IPR015797">
    <property type="entry name" value="NUDIX_hydrolase-like_dom_sf"/>
</dbReference>
<evidence type="ECO:0000313" key="1">
    <source>
        <dbReference type="EMBL" id="SDB87635.1"/>
    </source>
</evidence>
<dbReference type="SUPFAM" id="SSF55811">
    <property type="entry name" value="Nudix"/>
    <property type="match status" value="1"/>
</dbReference>
<gene>
    <name evidence="1" type="ORF">SAMN05421737_102209</name>
</gene>
<dbReference type="OrthoDB" id="6398375at2"/>
<dbReference type="Gene3D" id="3.90.79.10">
    <property type="entry name" value="Nucleoside Triphosphate Pyrophosphohydrolase"/>
    <property type="match status" value="1"/>
</dbReference>
<dbReference type="EMBL" id="FMYM01000002">
    <property type="protein sequence ID" value="SDB87635.1"/>
    <property type="molecule type" value="Genomic_DNA"/>
</dbReference>
<sequence>MNKMDEQIVVAPRKNIFQEETLTFQGVTSNQAQIEPIMAALSTYFDEMRRGDAEENEAYKQPIPYVVIRRGSQVYLYERLQKGGEARLHNKFSIGFGGHMNTGSANTFSDLITENMMRELQEELYIERDMMENVDTIGLINDDDTDVGRVHIGILTVIDVVKDAIISIKETDQLSGRWISITALNEDATFNRLERWSQYVARILQRS</sequence>
<dbReference type="Proteomes" id="UP000242662">
    <property type="component" value="Unassembled WGS sequence"/>
</dbReference>
<dbReference type="RefSeq" id="WP_090774782.1">
    <property type="nucleotide sequence ID" value="NZ_FMYM01000002.1"/>
</dbReference>
<protein>
    <submittedName>
        <fullName evidence="1">Predicted phosphoesterase, NUDIX family</fullName>
    </submittedName>
</protein>